<evidence type="ECO:0000256" key="6">
    <source>
        <dbReference type="ARBA" id="ARBA00023049"/>
    </source>
</evidence>
<evidence type="ECO:0000256" key="5">
    <source>
        <dbReference type="ARBA" id="ARBA00022833"/>
    </source>
</evidence>
<keyword evidence="3 7" id="KW-0479">Metal-binding</keyword>
<dbReference type="EMBL" id="BAAALT010000267">
    <property type="protein sequence ID" value="GAA1830833.1"/>
    <property type="molecule type" value="Genomic_DNA"/>
</dbReference>
<evidence type="ECO:0000313" key="9">
    <source>
        <dbReference type="EMBL" id="GAA1830833.1"/>
    </source>
</evidence>
<keyword evidence="5 7" id="KW-0862">Zinc</keyword>
<keyword evidence="4 7" id="KW-0378">Hydrolase</keyword>
<keyword evidence="6 7" id="KW-0482">Metalloprotease</keyword>
<dbReference type="Gene3D" id="1.10.1370.10">
    <property type="entry name" value="Neurolysin, domain 3"/>
    <property type="match status" value="1"/>
</dbReference>
<dbReference type="InterPro" id="IPR024079">
    <property type="entry name" value="MetalloPept_cat_dom_sf"/>
</dbReference>
<dbReference type="SUPFAM" id="SSF55486">
    <property type="entry name" value="Metalloproteases ('zincins'), catalytic domain"/>
    <property type="match status" value="1"/>
</dbReference>
<dbReference type="Proteomes" id="UP001500218">
    <property type="component" value="Unassembled WGS sequence"/>
</dbReference>
<evidence type="ECO:0000256" key="7">
    <source>
        <dbReference type="RuleBase" id="RU003435"/>
    </source>
</evidence>
<dbReference type="PANTHER" id="PTHR11804:SF84">
    <property type="entry name" value="SACCHAROLYSIN"/>
    <property type="match status" value="1"/>
</dbReference>
<comment type="caution">
    <text evidence="9">The sequence shown here is derived from an EMBL/GenBank/DDBJ whole genome shotgun (WGS) entry which is preliminary data.</text>
</comment>
<dbReference type="InterPro" id="IPR045090">
    <property type="entry name" value="Pept_M3A_M3B"/>
</dbReference>
<comment type="cofactor">
    <cofactor evidence="7">
        <name>Zn(2+)</name>
        <dbReference type="ChEBI" id="CHEBI:29105"/>
    </cofactor>
    <text evidence="7">Binds 1 zinc ion.</text>
</comment>
<organism evidence="9 10">
    <name type="scientific">Luedemannella flava</name>
    <dbReference type="NCBI Taxonomy" id="349316"/>
    <lineage>
        <taxon>Bacteria</taxon>
        <taxon>Bacillati</taxon>
        <taxon>Actinomycetota</taxon>
        <taxon>Actinomycetes</taxon>
        <taxon>Micromonosporales</taxon>
        <taxon>Micromonosporaceae</taxon>
        <taxon>Luedemannella</taxon>
    </lineage>
</organism>
<evidence type="ECO:0000313" key="10">
    <source>
        <dbReference type="Proteomes" id="UP001500218"/>
    </source>
</evidence>
<feature type="domain" description="Peptidase M3A/M3B catalytic" evidence="8">
    <location>
        <begin position="205"/>
        <end position="640"/>
    </location>
</feature>
<evidence type="ECO:0000256" key="4">
    <source>
        <dbReference type="ARBA" id="ARBA00022801"/>
    </source>
</evidence>
<proteinExistence type="inferred from homology"/>
<evidence type="ECO:0000256" key="1">
    <source>
        <dbReference type="ARBA" id="ARBA00006040"/>
    </source>
</evidence>
<comment type="similarity">
    <text evidence="1 7">Belongs to the peptidase M3 family.</text>
</comment>
<dbReference type="Pfam" id="PF01432">
    <property type="entry name" value="Peptidase_M3"/>
    <property type="match status" value="1"/>
</dbReference>
<dbReference type="CDD" id="cd06455">
    <property type="entry name" value="M3A_TOP"/>
    <property type="match status" value="1"/>
</dbReference>
<evidence type="ECO:0000256" key="2">
    <source>
        <dbReference type="ARBA" id="ARBA00022670"/>
    </source>
</evidence>
<sequence length="644" mass="71618">MSGEFEAARLASGGPEELTRATGAAIATARAGIERFKAAEGAPDALLDIFDEANAALSNLRELAGMIAKAHPEEAVRTAADAAEQEIDKVATDISLDRGVYDALAAIDLGAADKTTRYWVEKTLREFRRAGVDRDDATRARVRELQEELVGIGQDFDRNIRSDTRTATVAPSALDGLPDDYVRAHPPGEDGLVRITTEYPDIIPFLTYATSADAREELWRLFQMRGHPANIEVLDRLVERRHELATLLGYPSWAQYVTENKMIGSADAAGDFIDRIASVAAGRLGADLATLLERKRADDPEAAAVDPWDNAYLQDRVKAERFAFDSQAMRPYFEYDRVKVGLMGLTERLFGVTFTRREDAPVWHPDVEAYDVARGGVLIGRIFLDMHPRADKYNHAAMFTMVNGKAGVRIPECALLCNLPKPGAEPALLQHNEVSTFFHEFGHLIHHIFAGHTRWAGVGGISTEWDFVEAPSQLLEEWTLDAPTLALFAVHHETGEPLPAELVEKLRAAEEFGKGIFVRQQMFYAAVSLEIYRRDPATFDIAELKRELQAKYAPFPEVPGTWFHLSFGHLDGYSAIYYTYMWSLVIAKDLFTVFKREGLLDSETAGRYRDAVLAPGGSAPAAELVRDFLGREYTFDAYQAWLNS</sequence>
<evidence type="ECO:0000256" key="3">
    <source>
        <dbReference type="ARBA" id="ARBA00022723"/>
    </source>
</evidence>
<dbReference type="Gene3D" id="1.10.1370.40">
    <property type="match status" value="1"/>
</dbReference>
<keyword evidence="10" id="KW-1185">Reference proteome</keyword>
<dbReference type="InterPro" id="IPR001567">
    <property type="entry name" value="Pept_M3A_M3B_dom"/>
</dbReference>
<dbReference type="RefSeq" id="WP_344138952.1">
    <property type="nucleotide sequence ID" value="NZ_BAAALT010000267.1"/>
</dbReference>
<dbReference type="InterPro" id="IPR024077">
    <property type="entry name" value="Neurolysin/TOP_dom2"/>
</dbReference>
<keyword evidence="2 7" id="KW-0645">Protease</keyword>
<dbReference type="Gene3D" id="3.40.390.10">
    <property type="entry name" value="Collagenase (Catalytic Domain)"/>
    <property type="match status" value="1"/>
</dbReference>
<evidence type="ECO:0000259" key="8">
    <source>
        <dbReference type="Pfam" id="PF01432"/>
    </source>
</evidence>
<name>A0ABP4YWY5_9ACTN</name>
<protein>
    <submittedName>
        <fullName evidence="9">M3 family metallopeptidase</fullName>
    </submittedName>
</protein>
<reference evidence="10" key="1">
    <citation type="journal article" date="2019" name="Int. J. Syst. Evol. Microbiol.">
        <title>The Global Catalogue of Microorganisms (GCM) 10K type strain sequencing project: providing services to taxonomists for standard genome sequencing and annotation.</title>
        <authorList>
            <consortium name="The Broad Institute Genomics Platform"/>
            <consortium name="The Broad Institute Genome Sequencing Center for Infectious Disease"/>
            <person name="Wu L."/>
            <person name="Ma J."/>
        </authorList>
    </citation>
    <scope>NUCLEOTIDE SEQUENCE [LARGE SCALE GENOMIC DNA]</scope>
    <source>
        <strain evidence="10">JCM 13250</strain>
    </source>
</reference>
<dbReference type="PANTHER" id="PTHR11804">
    <property type="entry name" value="PROTEASE M3 THIMET OLIGOPEPTIDASE-RELATED"/>
    <property type="match status" value="1"/>
</dbReference>
<accession>A0ABP4YWY5</accession>
<gene>
    <name evidence="9" type="ORF">GCM10009682_56830</name>
</gene>